<dbReference type="GO" id="GO:0006355">
    <property type="term" value="P:regulation of DNA-templated transcription"/>
    <property type="evidence" value="ECO:0007669"/>
    <property type="project" value="InterPro"/>
</dbReference>
<dbReference type="InterPro" id="IPR052155">
    <property type="entry name" value="Biofilm_reg_signaling"/>
</dbReference>
<dbReference type="AlphaFoldDB" id="A0AA41R409"/>
<dbReference type="Pfam" id="PF00990">
    <property type="entry name" value="GGDEF"/>
    <property type="match status" value="1"/>
</dbReference>
<dbReference type="SUPFAM" id="SSF55785">
    <property type="entry name" value="PYP-like sensor domain (PAS domain)"/>
    <property type="match status" value="2"/>
</dbReference>
<dbReference type="EMBL" id="JALJRB010000009">
    <property type="protein sequence ID" value="MCJ8500958.1"/>
    <property type="molecule type" value="Genomic_DNA"/>
</dbReference>
<organism evidence="4 5">
    <name type="scientific">Desulfatitalea alkaliphila</name>
    <dbReference type="NCBI Taxonomy" id="2929485"/>
    <lineage>
        <taxon>Bacteria</taxon>
        <taxon>Pseudomonadati</taxon>
        <taxon>Thermodesulfobacteriota</taxon>
        <taxon>Desulfobacteria</taxon>
        <taxon>Desulfobacterales</taxon>
        <taxon>Desulfosarcinaceae</taxon>
        <taxon>Desulfatitalea</taxon>
    </lineage>
</organism>
<keyword evidence="1" id="KW-0175">Coiled coil</keyword>
<name>A0AA41R409_9BACT</name>
<dbReference type="InterPro" id="IPR043128">
    <property type="entry name" value="Rev_trsase/Diguanyl_cyclase"/>
</dbReference>
<dbReference type="RefSeq" id="WP_246906877.1">
    <property type="nucleotide sequence ID" value="NZ_JALJRB010000009.1"/>
</dbReference>
<dbReference type="PROSITE" id="PS50113">
    <property type="entry name" value="PAC"/>
    <property type="match status" value="1"/>
</dbReference>
<dbReference type="PANTHER" id="PTHR44757">
    <property type="entry name" value="DIGUANYLATE CYCLASE DGCP"/>
    <property type="match status" value="1"/>
</dbReference>
<accession>A0AA41R409</accession>
<evidence type="ECO:0000259" key="3">
    <source>
        <dbReference type="PROSITE" id="PS50887"/>
    </source>
</evidence>
<proteinExistence type="predicted"/>
<evidence type="ECO:0000313" key="5">
    <source>
        <dbReference type="Proteomes" id="UP001165427"/>
    </source>
</evidence>
<feature type="domain" description="PAC" evidence="2">
    <location>
        <begin position="273"/>
        <end position="325"/>
    </location>
</feature>
<protein>
    <submittedName>
        <fullName evidence="4">Sensor domain-containing diguanylate cyclase</fullName>
    </submittedName>
</protein>
<dbReference type="InterPro" id="IPR035965">
    <property type="entry name" value="PAS-like_dom_sf"/>
</dbReference>
<dbReference type="PROSITE" id="PS50887">
    <property type="entry name" value="GGDEF"/>
    <property type="match status" value="1"/>
</dbReference>
<dbReference type="NCBIfam" id="TIGR00254">
    <property type="entry name" value="GGDEF"/>
    <property type="match status" value="1"/>
</dbReference>
<dbReference type="PANTHER" id="PTHR44757:SF2">
    <property type="entry name" value="BIOFILM ARCHITECTURE MAINTENANCE PROTEIN MBAA"/>
    <property type="match status" value="1"/>
</dbReference>
<dbReference type="InterPro" id="IPR000014">
    <property type="entry name" value="PAS"/>
</dbReference>
<evidence type="ECO:0000256" key="1">
    <source>
        <dbReference type="SAM" id="Coils"/>
    </source>
</evidence>
<dbReference type="InterPro" id="IPR000160">
    <property type="entry name" value="GGDEF_dom"/>
</dbReference>
<dbReference type="Gene3D" id="3.30.70.270">
    <property type="match status" value="1"/>
</dbReference>
<reference evidence="4" key="1">
    <citation type="submission" date="2022-04" db="EMBL/GenBank/DDBJ databases">
        <title>Desulfatitalea alkaliphila sp. nov., a novel anaerobic sulfate-reducing bacterium isolated from terrestrial mud volcano, Taman Peninsula, Russia.</title>
        <authorList>
            <person name="Khomyakova M.A."/>
            <person name="Merkel A.Y."/>
            <person name="Slobodkin A.I."/>
        </authorList>
    </citation>
    <scope>NUCLEOTIDE SEQUENCE</scope>
    <source>
        <strain evidence="4">M08but</strain>
    </source>
</reference>
<dbReference type="SMART" id="SM00267">
    <property type="entry name" value="GGDEF"/>
    <property type="match status" value="1"/>
</dbReference>
<sequence>MQEMVKTLQRQVADLHLRLAEMAALQQRCDAAEAALAELTHSTRVLGDSAPFGIFTIDPTGRITGINRRMRNLLSWPGGKDPTGVNLREIEPITAAGVDKDFQRCLERRHAVLRDCECLDHNGSCLKLRFHLSPISDDGDAVHGVIAFVENQTHLRQAQEAAQESEQRYRLLFKSSPIAMLERDASALKQTLEQLRLSGIDDLQGYLRDRPEAVVRLMDLVTTTDCNDAFIALVGVQDKTALMAALSRMTQEGAMQELVRETVAAVAEGRVPPEREIALKTVQGETRHVIARAMVLAGHEDTMARVVVSLVDITSRMAAEAALRASEERLRKQALRDNLTGLFNQRHLHASLPLLLQSARARQAPLSLLFMDLDNFKSVVDAHGHLNGSRAIQEVAATIQSTIAPPAYAVAYAGDEFVVVLPDCEQGTALAKAGEIQALIQETFYLTRQGLAVHLQASCGVATFPHHADTPECLLTAADTALFKVKGTGKGAVAPYAADAPPVCAGP</sequence>
<comment type="caution">
    <text evidence="4">The sequence shown here is derived from an EMBL/GenBank/DDBJ whole genome shotgun (WGS) entry which is preliminary data.</text>
</comment>
<feature type="domain" description="GGDEF" evidence="3">
    <location>
        <begin position="364"/>
        <end position="498"/>
    </location>
</feature>
<dbReference type="InterPro" id="IPR029787">
    <property type="entry name" value="Nucleotide_cyclase"/>
</dbReference>
<gene>
    <name evidence="4" type="ORF">MRX98_10275</name>
</gene>
<dbReference type="Pfam" id="PF00989">
    <property type="entry name" value="PAS"/>
    <property type="match status" value="1"/>
</dbReference>
<dbReference type="CDD" id="cd01949">
    <property type="entry name" value="GGDEF"/>
    <property type="match status" value="1"/>
</dbReference>
<feature type="coiled-coil region" evidence="1">
    <location>
        <begin position="155"/>
        <end position="198"/>
    </location>
</feature>
<dbReference type="SUPFAM" id="SSF55073">
    <property type="entry name" value="Nucleotide cyclase"/>
    <property type="match status" value="1"/>
</dbReference>
<evidence type="ECO:0000259" key="2">
    <source>
        <dbReference type="PROSITE" id="PS50113"/>
    </source>
</evidence>
<keyword evidence="5" id="KW-1185">Reference proteome</keyword>
<evidence type="ECO:0000313" key="4">
    <source>
        <dbReference type="EMBL" id="MCJ8500958.1"/>
    </source>
</evidence>
<dbReference type="CDD" id="cd00130">
    <property type="entry name" value="PAS"/>
    <property type="match status" value="1"/>
</dbReference>
<dbReference type="InterPro" id="IPR013767">
    <property type="entry name" value="PAS_fold"/>
</dbReference>
<dbReference type="Gene3D" id="3.30.450.20">
    <property type="entry name" value="PAS domain"/>
    <property type="match status" value="2"/>
</dbReference>
<dbReference type="InterPro" id="IPR000700">
    <property type="entry name" value="PAS-assoc_C"/>
</dbReference>
<dbReference type="Proteomes" id="UP001165427">
    <property type="component" value="Unassembled WGS sequence"/>
</dbReference>